<feature type="non-terminal residue" evidence="2">
    <location>
        <position position="384"/>
    </location>
</feature>
<dbReference type="PANTHER" id="PTHR12381:SF56">
    <property type="entry name" value="B30.2_SPRY DOMAIN-CONTAINING PROTEIN-RELATED"/>
    <property type="match status" value="1"/>
</dbReference>
<feature type="compositionally biased region" description="Polar residues" evidence="1">
    <location>
        <begin position="229"/>
        <end position="244"/>
    </location>
</feature>
<dbReference type="GO" id="GO:0005634">
    <property type="term" value="C:nucleus"/>
    <property type="evidence" value="ECO:0007669"/>
    <property type="project" value="TreeGrafter"/>
</dbReference>
<gene>
    <name evidence="2" type="primary">ORF94843</name>
</gene>
<dbReference type="Gene3D" id="2.60.120.920">
    <property type="match status" value="1"/>
</dbReference>
<organism evidence="2">
    <name type="scientific">Arion vulgaris</name>
    <dbReference type="NCBI Taxonomy" id="1028688"/>
    <lineage>
        <taxon>Eukaryota</taxon>
        <taxon>Metazoa</taxon>
        <taxon>Spiralia</taxon>
        <taxon>Lophotrochozoa</taxon>
        <taxon>Mollusca</taxon>
        <taxon>Gastropoda</taxon>
        <taxon>Heterobranchia</taxon>
        <taxon>Euthyneura</taxon>
        <taxon>Panpulmonata</taxon>
        <taxon>Eupulmonata</taxon>
        <taxon>Stylommatophora</taxon>
        <taxon>Helicina</taxon>
        <taxon>Arionoidea</taxon>
        <taxon>Arionidae</taxon>
        <taxon>Arion</taxon>
    </lineage>
</organism>
<dbReference type="PANTHER" id="PTHR12381">
    <property type="entry name" value="HETEROGENEOUS NUCLEAR RIBONUCLEOPROTEIN U FAMILY MEMBER"/>
    <property type="match status" value="1"/>
</dbReference>
<name>A0A0B7A5I3_9EUPU</name>
<feature type="compositionally biased region" description="Polar residues" evidence="1">
    <location>
        <begin position="120"/>
        <end position="135"/>
    </location>
</feature>
<dbReference type="AlphaFoldDB" id="A0A0B7A5I3"/>
<sequence length="384" mass="43935">MYASGLQSAVADADITYKQHEGQKKIASSYRSLLRYNKQEVIIVGDECTNKAVRGRLMETDQLGQQKLHQQVHRDQVQKLSLGHPTEGESHSTQKTLNRGRRRRTKVLQQQPNEEKLTQEHSQMQKYQSRQQTQVDQHETKLHHEDCTERSSDQKCQRKQQRKVLQREQEQQQPPTSEHKLDRTKTGSPMSLTHARSTNSWQHPQQSQVSRREGMNKNWRENDGEGYITGSSNNWRENSASKQRTPIERIHERQNTMQCIDRRSSMIQNPKGSPAMKCEDPSLVSTFDGLRLNASKVVLDDYNSDINAQIGSGGCDITTLNSPPGFRLLWAGSKANFGVRKGKVFFEVKIVEHLRSDCQGFSNEPHPNIARIGWSSEHSSLDLG</sequence>
<dbReference type="GO" id="GO:0003723">
    <property type="term" value="F:RNA binding"/>
    <property type="evidence" value="ECO:0007669"/>
    <property type="project" value="TreeGrafter"/>
</dbReference>
<reference evidence="2" key="1">
    <citation type="submission" date="2014-12" db="EMBL/GenBank/DDBJ databases">
        <title>Insight into the proteome of Arion vulgaris.</title>
        <authorList>
            <person name="Aradska J."/>
            <person name="Bulat T."/>
            <person name="Smidak R."/>
            <person name="Sarate P."/>
            <person name="Gangsoo J."/>
            <person name="Sialana F."/>
            <person name="Bilban M."/>
            <person name="Lubec G."/>
        </authorList>
    </citation>
    <scope>NUCLEOTIDE SEQUENCE</scope>
    <source>
        <tissue evidence="2">Skin</tissue>
    </source>
</reference>
<protein>
    <submittedName>
        <fullName evidence="2">Uncharacterized protein</fullName>
    </submittedName>
</protein>
<evidence type="ECO:0000313" key="2">
    <source>
        <dbReference type="EMBL" id="CEK75296.1"/>
    </source>
</evidence>
<feature type="compositionally biased region" description="Basic and acidic residues" evidence="1">
    <location>
        <begin position="210"/>
        <end position="223"/>
    </location>
</feature>
<feature type="region of interest" description="Disordered" evidence="1">
    <location>
        <begin position="75"/>
        <end position="244"/>
    </location>
</feature>
<accession>A0A0B7A5I3</accession>
<evidence type="ECO:0000256" key="1">
    <source>
        <dbReference type="SAM" id="MobiDB-lite"/>
    </source>
</evidence>
<dbReference type="InterPro" id="IPR043136">
    <property type="entry name" value="B30.2/SPRY_sf"/>
</dbReference>
<feature type="compositionally biased region" description="Polar residues" evidence="1">
    <location>
        <begin position="186"/>
        <end position="209"/>
    </location>
</feature>
<dbReference type="GO" id="GO:0000380">
    <property type="term" value="P:alternative mRNA splicing, via spliceosome"/>
    <property type="evidence" value="ECO:0007669"/>
    <property type="project" value="TreeGrafter"/>
</dbReference>
<dbReference type="EMBL" id="HACG01028431">
    <property type="protein sequence ID" value="CEK75296.1"/>
    <property type="molecule type" value="Transcribed_RNA"/>
</dbReference>
<proteinExistence type="predicted"/>
<feature type="compositionally biased region" description="Basic and acidic residues" evidence="1">
    <location>
        <begin position="136"/>
        <end position="156"/>
    </location>
</feature>